<dbReference type="NCBIfam" id="NF005413">
    <property type="entry name" value="PRK06986.1"/>
    <property type="match status" value="1"/>
</dbReference>
<evidence type="ECO:0000313" key="9">
    <source>
        <dbReference type="Proteomes" id="UP000190285"/>
    </source>
</evidence>
<dbReference type="PRINTS" id="PR00046">
    <property type="entry name" value="SIGMA70FCT"/>
</dbReference>
<dbReference type="GO" id="GO:0006352">
    <property type="term" value="P:DNA-templated transcription initiation"/>
    <property type="evidence" value="ECO:0007669"/>
    <property type="project" value="InterPro"/>
</dbReference>
<dbReference type="SUPFAM" id="SSF88659">
    <property type="entry name" value="Sigma3 and sigma4 domains of RNA polymerase sigma factors"/>
    <property type="match status" value="2"/>
</dbReference>
<dbReference type="InterPro" id="IPR013325">
    <property type="entry name" value="RNA_pol_sigma_r2"/>
</dbReference>
<dbReference type="AlphaFoldDB" id="A0A1T5LE26"/>
<sequence>MANIELMKLYKKNKSKEIKDQLIIENIELVKIIAGRLYHSYNSNVEYDDIVSYGILGLIDAIDKFDPDKNVKFETYANFRIRGAIIDNLRNLDWVPRSTRQKYKKFEEAMSKLQGEYGFDIDDEILAKELGLSIEELNSFLSEVSIFSIISLDEKIAENSNFSIVSDDFDARPESNYIKNEDKEILKETIEKLPEREKKIIQLYYFSELTYKEISKILNVSESRVSQLHTKCIVKLKNSLKKIYT</sequence>
<dbReference type="PANTHER" id="PTHR30385:SF7">
    <property type="entry name" value="RNA POLYMERASE SIGMA FACTOR FLIA"/>
    <property type="match status" value="1"/>
</dbReference>
<evidence type="ECO:0000256" key="1">
    <source>
        <dbReference type="ARBA" id="ARBA00023015"/>
    </source>
</evidence>
<accession>A0A1T5LE26</accession>
<proteinExistence type="inferred from homology"/>
<dbReference type="InterPro" id="IPR007627">
    <property type="entry name" value="RNA_pol_sigma70_r2"/>
</dbReference>
<dbReference type="GO" id="GO:0003677">
    <property type="term" value="F:DNA binding"/>
    <property type="evidence" value="ECO:0007669"/>
    <property type="project" value="UniProtKB-KW"/>
</dbReference>
<dbReference type="OrthoDB" id="9799825at2"/>
<evidence type="ECO:0000256" key="2">
    <source>
        <dbReference type="ARBA" id="ARBA00023082"/>
    </source>
</evidence>
<dbReference type="GO" id="GO:0003899">
    <property type="term" value="F:DNA-directed RNA polymerase activity"/>
    <property type="evidence" value="ECO:0007669"/>
    <property type="project" value="InterPro"/>
</dbReference>
<dbReference type="SUPFAM" id="SSF88946">
    <property type="entry name" value="Sigma2 domain of RNA polymerase sigma factors"/>
    <property type="match status" value="1"/>
</dbReference>
<keyword evidence="9" id="KW-1185">Reference proteome</keyword>
<comment type="similarity">
    <text evidence="5">Belongs to the sigma-70 factor family.</text>
</comment>
<evidence type="ECO:0000256" key="3">
    <source>
        <dbReference type="ARBA" id="ARBA00023125"/>
    </source>
</evidence>
<dbReference type="RefSeq" id="WP_079492431.1">
    <property type="nucleotide sequence ID" value="NZ_FUZT01000006.1"/>
</dbReference>
<dbReference type="NCBIfam" id="TIGR02937">
    <property type="entry name" value="sigma70-ECF"/>
    <property type="match status" value="1"/>
</dbReference>
<keyword evidence="1 5" id="KW-0805">Transcription regulation</keyword>
<keyword evidence="4 5" id="KW-0804">Transcription</keyword>
<protein>
    <recommendedName>
        <fullName evidence="5">RNA polymerase sigma factor</fullName>
    </recommendedName>
</protein>
<dbReference type="EMBL" id="FUZT01000006">
    <property type="protein sequence ID" value="SKC74210.1"/>
    <property type="molecule type" value="Genomic_DNA"/>
</dbReference>
<comment type="function">
    <text evidence="5">Sigma factors are initiation factors that promote the attachment of RNA polymerase to specific initiation sites and are then released.</text>
</comment>
<dbReference type="Gene3D" id="1.10.1740.10">
    <property type="match status" value="1"/>
</dbReference>
<name>A0A1T5LE26_9FIRM</name>
<evidence type="ECO:0000256" key="5">
    <source>
        <dbReference type="RuleBase" id="RU362124"/>
    </source>
</evidence>
<evidence type="ECO:0000256" key="4">
    <source>
        <dbReference type="ARBA" id="ARBA00023163"/>
    </source>
</evidence>
<dbReference type="PIRSF" id="PIRSF000770">
    <property type="entry name" value="RNA_pol_sigma-SigE/K"/>
    <property type="match status" value="1"/>
</dbReference>
<dbReference type="PANTHER" id="PTHR30385">
    <property type="entry name" value="SIGMA FACTOR F FLAGELLAR"/>
    <property type="match status" value="1"/>
</dbReference>
<dbReference type="InterPro" id="IPR013324">
    <property type="entry name" value="RNA_pol_sigma_r3/r4-like"/>
</dbReference>
<dbReference type="GO" id="GO:0016987">
    <property type="term" value="F:sigma factor activity"/>
    <property type="evidence" value="ECO:0007669"/>
    <property type="project" value="UniProtKB-KW"/>
</dbReference>
<dbReference type="Pfam" id="PF04542">
    <property type="entry name" value="Sigma70_r2"/>
    <property type="match status" value="1"/>
</dbReference>
<dbReference type="STRING" id="36842.SAMN02194393_02832"/>
<keyword evidence="3 5" id="KW-0238">DNA-binding</keyword>
<evidence type="ECO:0000259" key="7">
    <source>
        <dbReference type="PROSITE" id="PS00716"/>
    </source>
</evidence>
<dbReference type="PROSITE" id="PS00716">
    <property type="entry name" value="SIGMA70_2"/>
    <property type="match status" value="1"/>
</dbReference>
<feature type="domain" description="RNA polymerase sigma-70" evidence="6">
    <location>
        <begin position="49"/>
        <end position="62"/>
    </location>
</feature>
<dbReference type="Gene3D" id="1.20.140.160">
    <property type="match status" value="1"/>
</dbReference>
<evidence type="ECO:0000259" key="6">
    <source>
        <dbReference type="PROSITE" id="PS00715"/>
    </source>
</evidence>
<dbReference type="CDD" id="cd06171">
    <property type="entry name" value="Sigma70_r4"/>
    <property type="match status" value="1"/>
</dbReference>
<organism evidence="8 9">
    <name type="scientific">Maledivibacter halophilus</name>
    <dbReference type="NCBI Taxonomy" id="36842"/>
    <lineage>
        <taxon>Bacteria</taxon>
        <taxon>Bacillati</taxon>
        <taxon>Bacillota</taxon>
        <taxon>Clostridia</taxon>
        <taxon>Peptostreptococcales</taxon>
        <taxon>Caminicellaceae</taxon>
        <taxon>Maledivibacter</taxon>
    </lineage>
</organism>
<gene>
    <name evidence="8" type="ORF">SAMN02194393_02832</name>
</gene>
<reference evidence="8 9" key="1">
    <citation type="submission" date="2017-02" db="EMBL/GenBank/DDBJ databases">
        <authorList>
            <person name="Peterson S.W."/>
        </authorList>
    </citation>
    <scope>NUCLEOTIDE SEQUENCE [LARGE SCALE GENOMIC DNA]</scope>
    <source>
        <strain evidence="8 9">M1</strain>
    </source>
</reference>
<dbReference type="InterPro" id="IPR014284">
    <property type="entry name" value="RNA_pol_sigma-70_dom"/>
</dbReference>
<keyword evidence="2 5" id="KW-0731">Sigma factor</keyword>
<dbReference type="PROSITE" id="PS00715">
    <property type="entry name" value="SIGMA70_1"/>
    <property type="match status" value="1"/>
</dbReference>
<feature type="domain" description="RNA polymerase sigma-70" evidence="7">
    <location>
        <begin position="210"/>
        <end position="236"/>
    </location>
</feature>
<dbReference type="InterPro" id="IPR007630">
    <property type="entry name" value="RNA_pol_sigma70_r4"/>
</dbReference>
<dbReference type="NCBIfam" id="TIGR02479">
    <property type="entry name" value="FliA_WhiG"/>
    <property type="match status" value="1"/>
</dbReference>
<dbReference type="Proteomes" id="UP000190285">
    <property type="component" value="Unassembled WGS sequence"/>
</dbReference>
<dbReference type="InterPro" id="IPR000943">
    <property type="entry name" value="RNA_pol_sigma70"/>
</dbReference>
<evidence type="ECO:0000313" key="8">
    <source>
        <dbReference type="EMBL" id="SKC74210.1"/>
    </source>
</evidence>
<dbReference type="Pfam" id="PF04545">
    <property type="entry name" value="Sigma70_r4"/>
    <property type="match status" value="1"/>
</dbReference>
<dbReference type="InterPro" id="IPR012845">
    <property type="entry name" value="RNA_pol_sigma_FliA_WhiG"/>
</dbReference>